<dbReference type="PANTHER" id="PTHR23163">
    <property type="entry name" value="RING FINGER PROTEIN-RELATED"/>
    <property type="match status" value="1"/>
</dbReference>
<dbReference type="EMBL" id="JAATWM020000034">
    <property type="protein sequence ID" value="KAF9872928.1"/>
    <property type="molecule type" value="Genomic_DNA"/>
</dbReference>
<evidence type="ECO:0000256" key="1">
    <source>
        <dbReference type="ARBA" id="ARBA00000900"/>
    </source>
</evidence>
<keyword evidence="9 15" id="KW-0862">Zinc</keyword>
<evidence type="ECO:0000256" key="17">
    <source>
        <dbReference type="SAM" id="MobiDB-lite"/>
    </source>
</evidence>
<evidence type="ECO:0000256" key="6">
    <source>
        <dbReference type="ARBA" id="ARBA00022723"/>
    </source>
</evidence>
<evidence type="ECO:0000256" key="13">
    <source>
        <dbReference type="ARBA" id="ARBA00059679"/>
    </source>
</evidence>
<keyword evidence="6 15" id="KW-0479">Metal-binding</keyword>
<feature type="domain" description="RING-type" evidence="18">
    <location>
        <begin position="652"/>
        <end position="691"/>
    </location>
</feature>
<evidence type="ECO:0000259" key="18">
    <source>
        <dbReference type="PROSITE" id="PS50089"/>
    </source>
</evidence>
<evidence type="ECO:0000256" key="11">
    <source>
        <dbReference type="ARBA" id="ARBA00023054"/>
    </source>
</evidence>
<dbReference type="GeneID" id="62165227"/>
<dbReference type="Pfam" id="PF26095">
    <property type="entry name" value="CC_Bre1"/>
    <property type="match status" value="1"/>
</dbReference>
<dbReference type="InterPro" id="IPR017907">
    <property type="entry name" value="Znf_RING_CS"/>
</dbReference>
<dbReference type="OrthoDB" id="654191at2759"/>
<dbReference type="PANTHER" id="PTHR23163:SF0">
    <property type="entry name" value="E3 UBIQUITIN-PROTEIN LIGASE BRE1"/>
    <property type="match status" value="1"/>
</dbReference>
<dbReference type="Proteomes" id="UP000781932">
    <property type="component" value="Unassembled WGS sequence"/>
</dbReference>
<keyword evidence="7 14" id="KW-0863">Zinc-finger</keyword>
<evidence type="ECO:0000256" key="3">
    <source>
        <dbReference type="ARBA" id="ARBA00004906"/>
    </source>
</evidence>
<dbReference type="Pfam" id="PF08647">
    <property type="entry name" value="BRE1"/>
    <property type="match status" value="1"/>
</dbReference>
<evidence type="ECO:0000256" key="16">
    <source>
        <dbReference type="SAM" id="Coils"/>
    </source>
</evidence>
<proteinExistence type="inferred from homology"/>
<evidence type="ECO:0000256" key="15">
    <source>
        <dbReference type="RuleBase" id="RU365038"/>
    </source>
</evidence>
<comment type="similarity">
    <text evidence="4 15">Belongs to the BRE1 family.</text>
</comment>
<dbReference type="InterPro" id="IPR001841">
    <property type="entry name" value="Znf_RING"/>
</dbReference>
<evidence type="ECO:0000256" key="5">
    <source>
        <dbReference type="ARBA" id="ARBA00022679"/>
    </source>
</evidence>
<dbReference type="InterPro" id="IPR058643">
    <property type="entry name" value="BRE1-like_CC"/>
</dbReference>
<feature type="region of interest" description="Disordered" evidence="17">
    <location>
        <begin position="1"/>
        <end position="41"/>
    </location>
</feature>
<dbReference type="CDD" id="cd16499">
    <property type="entry name" value="RING-HC_Bre1-like"/>
    <property type="match status" value="1"/>
</dbReference>
<sequence length="704" mass="80939">MEDRKRPPISTAEDLAPPSKRHQTVNGSKSKGDGGDTAEEHWIENYQKGAIYRQLQETKREKADFESRVESLQKNLVYREDHIRIIESWWKQVLEEMEQLVDPALPPPTGPLNPPYITSTHFKDNDEFQRHLNDTASDIKKRAEAVLSRIASARGEITPNIADLEARVNSLLAQQKDYLVKLDRAHQENEQLSEDLNKASLRFFKAEKRMDRLKSAQVQKLEQQFIASAKPTIAGENGSDNAEANGNAAEALLKFEEASAVVAKQKEQLESAQSDIKTLQEENSALKARRESLTDEDFIRTDVFKQFKNQNEDLIKRVNHLEATNKQLREEADKLQSERTAFRTKLNDEAQMITSDLERQVEERDADLTRIRAARDEWYAKANMLETREKEEKQAHQHLKELTGAQEDRIQSLELELQRLKPEDQQMTDPDPDVDSLPAEELLAKYKKLQQDFESINKELPALQQAYKRSMTLSHKKVMDFTALEERVSAALAEKQKVDQKYFAVKKDADMRDRELGVLRSQNRKSSEIVAQLKEVEAQHRILISNLEKQLSDLKQANASMAADHKKMETTSSDAARRVESYKNQISELTTLVKSRDAAVAAARERTTTQEAEVERLKVRADLVQKEKDDWKRKALSNSSEEEEMLRTFALCTVCRNNFKDTALKTCGHLFCHQCVDDRISNRMRKCPNCSRAFDRLDVMSVHH</sequence>
<name>A0A9P6HY12_9PEZI</name>
<organism evidence="19 20">
    <name type="scientific">Colletotrichum karsti</name>
    <dbReference type="NCBI Taxonomy" id="1095194"/>
    <lineage>
        <taxon>Eukaryota</taxon>
        <taxon>Fungi</taxon>
        <taxon>Dikarya</taxon>
        <taxon>Ascomycota</taxon>
        <taxon>Pezizomycotina</taxon>
        <taxon>Sordariomycetes</taxon>
        <taxon>Hypocreomycetidae</taxon>
        <taxon>Glomerellales</taxon>
        <taxon>Glomerellaceae</taxon>
        <taxon>Colletotrichum</taxon>
        <taxon>Colletotrichum boninense species complex</taxon>
    </lineage>
</organism>
<keyword evidence="12 15" id="KW-0539">Nucleus</keyword>
<feature type="coiled-coil region" evidence="16">
    <location>
        <begin position="439"/>
        <end position="466"/>
    </location>
</feature>
<dbReference type="GO" id="GO:0008270">
    <property type="term" value="F:zinc ion binding"/>
    <property type="evidence" value="ECO:0007669"/>
    <property type="project" value="UniProtKB-KW"/>
</dbReference>
<comment type="caution">
    <text evidence="19">The sequence shown here is derived from an EMBL/GenBank/DDBJ whole genome shotgun (WGS) entry which is preliminary data.</text>
</comment>
<dbReference type="GO" id="GO:0061630">
    <property type="term" value="F:ubiquitin protein ligase activity"/>
    <property type="evidence" value="ECO:0007669"/>
    <property type="project" value="UniProtKB-EC"/>
</dbReference>
<dbReference type="PROSITE" id="PS00518">
    <property type="entry name" value="ZF_RING_1"/>
    <property type="match status" value="1"/>
</dbReference>
<evidence type="ECO:0000256" key="14">
    <source>
        <dbReference type="PROSITE-ProRule" id="PRU00175"/>
    </source>
</evidence>
<dbReference type="GO" id="GO:0033503">
    <property type="term" value="C:HULC complex"/>
    <property type="evidence" value="ECO:0007669"/>
    <property type="project" value="TreeGrafter"/>
</dbReference>
<evidence type="ECO:0000256" key="10">
    <source>
        <dbReference type="ARBA" id="ARBA00022853"/>
    </source>
</evidence>
<keyword evidence="8 15" id="KW-0833">Ubl conjugation pathway</keyword>
<comment type="function">
    <text evidence="13">E3 ubiquitin-protein ligase that mediates monoubiquitination of histone H2B to form H2BK123ub1. H2BK123ub1 gives a specific tag for epigenetic transcriptional activation and is also a prerequisite for H3K4me and H3K79me formation.</text>
</comment>
<evidence type="ECO:0000256" key="4">
    <source>
        <dbReference type="ARBA" id="ARBA00005555"/>
    </source>
</evidence>
<evidence type="ECO:0000256" key="7">
    <source>
        <dbReference type="ARBA" id="ARBA00022771"/>
    </source>
</evidence>
<evidence type="ECO:0000256" key="9">
    <source>
        <dbReference type="ARBA" id="ARBA00022833"/>
    </source>
</evidence>
<protein>
    <recommendedName>
        <fullName evidence="15">E3 ubiquitin protein ligase</fullName>
        <ecNumber evidence="15">2.3.2.27</ecNumber>
    </recommendedName>
</protein>
<evidence type="ECO:0000256" key="12">
    <source>
        <dbReference type="ARBA" id="ARBA00023242"/>
    </source>
</evidence>
<dbReference type="GO" id="GO:0006325">
    <property type="term" value="P:chromatin organization"/>
    <property type="evidence" value="ECO:0007669"/>
    <property type="project" value="UniProtKB-KW"/>
</dbReference>
<gene>
    <name evidence="19" type="ORF">CkaCkLH20_09438</name>
</gene>
<feature type="coiled-coil region" evidence="16">
    <location>
        <begin position="255"/>
        <end position="345"/>
    </location>
</feature>
<evidence type="ECO:0000256" key="2">
    <source>
        <dbReference type="ARBA" id="ARBA00004123"/>
    </source>
</evidence>
<dbReference type="SMART" id="SM00184">
    <property type="entry name" value="RING"/>
    <property type="match status" value="1"/>
</dbReference>
<dbReference type="AlphaFoldDB" id="A0A9P6HY12"/>
<dbReference type="PROSITE" id="PS50089">
    <property type="entry name" value="ZF_RING_2"/>
    <property type="match status" value="1"/>
</dbReference>
<comment type="pathway">
    <text evidence="3 15">Protein modification; protein ubiquitination.</text>
</comment>
<dbReference type="RefSeq" id="XP_038742389.1">
    <property type="nucleotide sequence ID" value="XM_038892153.1"/>
</dbReference>
<dbReference type="SUPFAM" id="SSF57850">
    <property type="entry name" value="RING/U-box"/>
    <property type="match status" value="1"/>
</dbReference>
<keyword evidence="5 15" id="KW-0808">Transferase</keyword>
<feature type="compositionally biased region" description="Basic and acidic residues" evidence="17">
    <location>
        <begin position="30"/>
        <end position="41"/>
    </location>
</feature>
<dbReference type="GO" id="GO:0005634">
    <property type="term" value="C:nucleus"/>
    <property type="evidence" value="ECO:0007669"/>
    <property type="project" value="UniProtKB-SubCell"/>
</dbReference>
<evidence type="ECO:0000256" key="8">
    <source>
        <dbReference type="ARBA" id="ARBA00022786"/>
    </source>
</evidence>
<feature type="coiled-coil region" evidence="16">
    <location>
        <begin position="519"/>
        <end position="564"/>
    </location>
</feature>
<accession>A0A9P6HY12</accession>
<reference evidence="19" key="1">
    <citation type="submission" date="2020-03" db="EMBL/GenBank/DDBJ databases">
        <authorList>
            <person name="He L."/>
        </authorList>
    </citation>
    <scope>NUCLEOTIDE SEQUENCE</scope>
    <source>
        <strain evidence="19">CkLH20</strain>
    </source>
</reference>
<dbReference type="Pfam" id="PF00097">
    <property type="entry name" value="zf-C3HC4"/>
    <property type="match status" value="1"/>
</dbReference>
<dbReference type="EC" id="2.3.2.27" evidence="15"/>
<dbReference type="InterPro" id="IPR013956">
    <property type="entry name" value="E3_ubiquit_lig_Bre1"/>
</dbReference>
<dbReference type="InterPro" id="IPR018957">
    <property type="entry name" value="Znf_C3HC4_RING-type"/>
</dbReference>
<comment type="catalytic activity">
    <reaction evidence="1 15">
        <text>S-ubiquitinyl-[E2 ubiquitin-conjugating enzyme]-L-cysteine + [acceptor protein]-L-lysine = [E2 ubiquitin-conjugating enzyme]-L-cysteine + N(6)-ubiquitinyl-[acceptor protein]-L-lysine.</text>
        <dbReference type="EC" id="2.3.2.27"/>
    </reaction>
</comment>
<keyword evidence="10 15" id="KW-0156">Chromatin regulator</keyword>
<feature type="coiled-coil region" evidence="16">
    <location>
        <begin position="381"/>
        <end position="408"/>
    </location>
</feature>
<evidence type="ECO:0000313" key="20">
    <source>
        <dbReference type="Proteomes" id="UP000781932"/>
    </source>
</evidence>
<reference evidence="19" key="2">
    <citation type="submission" date="2020-11" db="EMBL/GenBank/DDBJ databases">
        <title>Whole genome sequencing of Colletotrichum sp.</title>
        <authorList>
            <person name="Li H."/>
        </authorList>
    </citation>
    <scope>NUCLEOTIDE SEQUENCE</scope>
    <source>
        <strain evidence="19">CkLH20</strain>
    </source>
</reference>
<keyword evidence="20" id="KW-1185">Reference proteome</keyword>
<dbReference type="GO" id="GO:0016567">
    <property type="term" value="P:protein ubiquitination"/>
    <property type="evidence" value="ECO:0007669"/>
    <property type="project" value="UniProtKB-UniRule"/>
</dbReference>
<comment type="subcellular location">
    <subcellularLocation>
        <location evidence="2 15">Nucleus</location>
    </subcellularLocation>
</comment>
<evidence type="ECO:0000313" key="19">
    <source>
        <dbReference type="EMBL" id="KAF9872928.1"/>
    </source>
</evidence>
<dbReference type="InterPro" id="IPR013083">
    <property type="entry name" value="Znf_RING/FYVE/PHD"/>
</dbReference>
<keyword evidence="11 15" id="KW-0175">Coiled coil</keyword>
<dbReference type="Gene3D" id="3.30.40.10">
    <property type="entry name" value="Zinc/RING finger domain, C3HC4 (zinc finger)"/>
    <property type="match status" value="1"/>
</dbReference>
<feature type="coiled-coil region" evidence="16">
    <location>
        <begin position="175"/>
        <end position="209"/>
    </location>
</feature>